<dbReference type="InterPro" id="IPR052625">
    <property type="entry name" value="Chl_b_Red"/>
</dbReference>
<dbReference type="STRING" id="1157962.A0A250X138"/>
<dbReference type="EMBL" id="BEGY01000020">
    <property type="protein sequence ID" value="GAX76814.1"/>
    <property type="molecule type" value="Genomic_DNA"/>
</dbReference>
<dbReference type="Gene3D" id="3.40.50.720">
    <property type="entry name" value="NAD(P)-binding Rossmann-like Domain"/>
    <property type="match status" value="1"/>
</dbReference>
<dbReference type="CDD" id="cd05233">
    <property type="entry name" value="SDR_c"/>
    <property type="match status" value="1"/>
</dbReference>
<sequence>MPCKYSNLKSLRDRERLISPWRRTDAKKEAKKDAERQRVTDAIERNYNEWMAKEKARLDRDVSASDARSAADDAARRQRVKDQAAAMASLNANMLRAKAENKGLACNVSRAPDVRNLANYARDQLGKVDIWINNAGTNAYKYGPLMESTDEDLSPDKCPRHHAVLQAVRVMREQDTGGHIFNMDGAGADGGATPRFAAYGATKRCLSQLAKSLQAELGQSCSCQGQTPRALSSSSIVWLILLRKWLHFWYLELEESLYTTSIH</sequence>
<evidence type="ECO:0000313" key="3">
    <source>
        <dbReference type="Proteomes" id="UP000232323"/>
    </source>
</evidence>
<dbReference type="GO" id="GO:0034256">
    <property type="term" value="F:chlorophyll(ide) b reductase activity"/>
    <property type="evidence" value="ECO:0007669"/>
    <property type="project" value="TreeGrafter"/>
</dbReference>
<accession>A0A250X138</accession>
<reference evidence="2 3" key="1">
    <citation type="submission" date="2017-08" db="EMBL/GenBank/DDBJ databases">
        <title>Acidophilic green algal genome provides insights into adaptation to an acidic environment.</title>
        <authorList>
            <person name="Hirooka S."/>
            <person name="Hirose Y."/>
            <person name="Kanesaki Y."/>
            <person name="Higuchi S."/>
            <person name="Fujiwara T."/>
            <person name="Onuma R."/>
            <person name="Era A."/>
            <person name="Ohbayashi R."/>
            <person name="Uzuka A."/>
            <person name="Nozaki H."/>
            <person name="Yoshikawa H."/>
            <person name="Miyagishima S.Y."/>
        </authorList>
    </citation>
    <scope>NUCLEOTIDE SEQUENCE [LARGE SCALE GENOMIC DNA]</scope>
    <source>
        <strain evidence="2 3">NIES-2499</strain>
    </source>
</reference>
<dbReference type="InterPro" id="IPR036291">
    <property type="entry name" value="NAD(P)-bd_dom_sf"/>
</dbReference>
<feature type="region of interest" description="Disordered" evidence="1">
    <location>
        <begin position="58"/>
        <end position="78"/>
    </location>
</feature>
<dbReference type="PANTHER" id="PTHR24314">
    <property type="entry name" value="NON-SPECIFIC LIPID TRANSFER PROTEIN-RELATED"/>
    <property type="match status" value="1"/>
</dbReference>
<dbReference type="AlphaFoldDB" id="A0A250X138"/>
<dbReference type="GO" id="GO:0015996">
    <property type="term" value="P:chlorophyll catabolic process"/>
    <property type="evidence" value="ECO:0007669"/>
    <property type="project" value="TreeGrafter"/>
</dbReference>
<comment type="caution">
    <text evidence="2">The sequence shown here is derived from an EMBL/GenBank/DDBJ whole genome shotgun (WGS) entry which is preliminary data.</text>
</comment>
<dbReference type="Pfam" id="PF13561">
    <property type="entry name" value="adh_short_C2"/>
    <property type="match status" value="1"/>
</dbReference>
<keyword evidence="3" id="KW-1185">Reference proteome</keyword>
<protein>
    <submittedName>
        <fullName evidence="2">Uncharacterized protein</fullName>
    </submittedName>
</protein>
<gene>
    <name evidence="2" type="ORF">CEUSTIGMA_g4260.t1</name>
</gene>
<proteinExistence type="predicted"/>
<evidence type="ECO:0000313" key="2">
    <source>
        <dbReference type="EMBL" id="GAX76814.1"/>
    </source>
</evidence>
<evidence type="ECO:0000256" key="1">
    <source>
        <dbReference type="SAM" id="MobiDB-lite"/>
    </source>
</evidence>
<dbReference type="Proteomes" id="UP000232323">
    <property type="component" value="Unassembled WGS sequence"/>
</dbReference>
<dbReference type="PRINTS" id="PR00080">
    <property type="entry name" value="SDRFAMILY"/>
</dbReference>
<name>A0A250X138_9CHLO</name>
<dbReference type="PRINTS" id="PR00081">
    <property type="entry name" value="GDHRDH"/>
</dbReference>
<organism evidence="2 3">
    <name type="scientific">Chlamydomonas eustigma</name>
    <dbReference type="NCBI Taxonomy" id="1157962"/>
    <lineage>
        <taxon>Eukaryota</taxon>
        <taxon>Viridiplantae</taxon>
        <taxon>Chlorophyta</taxon>
        <taxon>core chlorophytes</taxon>
        <taxon>Chlorophyceae</taxon>
        <taxon>CS clade</taxon>
        <taxon>Chlamydomonadales</taxon>
        <taxon>Chlamydomonadaceae</taxon>
        <taxon>Chlamydomonas</taxon>
    </lineage>
</organism>
<dbReference type="InterPro" id="IPR002347">
    <property type="entry name" value="SDR_fam"/>
</dbReference>
<dbReference type="GO" id="GO:0010304">
    <property type="term" value="P:PSII associated light-harvesting complex II catabolic process"/>
    <property type="evidence" value="ECO:0007669"/>
    <property type="project" value="TreeGrafter"/>
</dbReference>
<dbReference type="SUPFAM" id="SSF51735">
    <property type="entry name" value="NAD(P)-binding Rossmann-fold domains"/>
    <property type="match status" value="1"/>
</dbReference>
<dbReference type="OrthoDB" id="3592703at2759"/>
<dbReference type="PANTHER" id="PTHR24314:SF15">
    <property type="entry name" value="CHLOROPHYLL(IDE) B REDUCTASE NOL, CHLOROPLASTIC"/>
    <property type="match status" value="1"/>
</dbReference>